<dbReference type="Pfam" id="PF13826">
    <property type="entry name" value="Monooxy_af470-like"/>
    <property type="match status" value="1"/>
</dbReference>
<proteinExistence type="predicted"/>
<protein>
    <recommendedName>
        <fullName evidence="3">DUF4188 domain-containing protein</fullName>
    </recommendedName>
</protein>
<reference evidence="1 2" key="1">
    <citation type="journal article" date="2016" name="Front. Microbiol.">
        <title>Comparative Genomics Analysis of Streptomyces Species Reveals Their Adaptation to the Marine Environment and Their Diversity at the Genomic Level.</title>
        <authorList>
            <person name="Tian X."/>
            <person name="Zhang Z."/>
            <person name="Yang T."/>
            <person name="Chen M."/>
            <person name="Li J."/>
            <person name="Chen F."/>
            <person name="Yang J."/>
            <person name="Li W."/>
            <person name="Zhang B."/>
            <person name="Zhang Z."/>
            <person name="Wu J."/>
            <person name="Zhang C."/>
            <person name="Long L."/>
            <person name="Xiao J."/>
        </authorList>
    </citation>
    <scope>NUCLEOTIDE SEQUENCE [LARGE SCALE GENOMIC DNA]</scope>
    <source>
        <strain evidence="1 2">SCSIO M10379</strain>
    </source>
</reference>
<dbReference type="RefSeq" id="WP_069992730.1">
    <property type="nucleotide sequence ID" value="NZ_LJGV01000022.1"/>
</dbReference>
<evidence type="ECO:0000313" key="2">
    <source>
        <dbReference type="Proteomes" id="UP000175829"/>
    </source>
</evidence>
<dbReference type="InterPro" id="IPR025444">
    <property type="entry name" value="Monooxy_af470"/>
</dbReference>
<dbReference type="PATRIC" id="fig|943816.4.peg.4110"/>
<dbReference type="AlphaFoldDB" id="A0A1E7K8K4"/>
<dbReference type="Proteomes" id="UP000175829">
    <property type="component" value="Unassembled WGS sequence"/>
</dbReference>
<accession>A0A1E7K8K4</accession>
<organism evidence="1 2">
    <name type="scientific">Streptomyces qinglanensis</name>
    <dbReference type="NCBI Taxonomy" id="943816"/>
    <lineage>
        <taxon>Bacteria</taxon>
        <taxon>Bacillati</taxon>
        <taxon>Actinomycetota</taxon>
        <taxon>Actinomycetes</taxon>
        <taxon>Kitasatosporales</taxon>
        <taxon>Streptomycetaceae</taxon>
        <taxon>Streptomyces</taxon>
    </lineage>
</organism>
<sequence length="165" mass="18119">MTNRVQHGRRTSGAEGGVTVFLIGMRINRFRALRHWLPVFTAMPRMLRELRADAAAGLLASRVVTSGPREFAVIQYWESTDKLLAYAADSTRAHRPAWAAFNRRAREGRGAVGSWHETYAVPAGAHESIYFDMPLYGLAAAHGSAPVTPQRDRAAQRLSSASGEA</sequence>
<gene>
    <name evidence="1" type="ORF">AN217_22790</name>
</gene>
<evidence type="ECO:0000313" key="1">
    <source>
        <dbReference type="EMBL" id="OEV00167.1"/>
    </source>
</evidence>
<comment type="caution">
    <text evidence="1">The sequence shown here is derived from an EMBL/GenBank/DDBJ whole genome shotgun (WGS) entry which is preliminary data.</text>
</comment>
<name>A0A1E7K8K4_9ACTN</name>
<dbReference type="EMBL" id="LJGV01000022">
    <property type="protein sequence ID" value="OEV00167.1"/>
    <property type="molecule type" value="Genomic_DNA"/>
</dbReference>
<evidence type="ECO:0008006" key="3">
    <source>
        <dbReference type="Google" id="ProtNLM"/>
    </source>
</evidence>